<accession>A0A0G4H451</accession>
<organism evidence="2 3">
    <name type="scientific">Vitrella brassicaformis (strain CCMP3155)</name>
    <dbReference type="NCBI Taxonomy" id="1169540"/>
    <lineage>
        <taxon>Eukaryota</taxon>
        <taxon>Sar</taxon>
        <taxon>Alveolata</taxon>
        <taxon>Colpodellida</taxon>
        <taxon>Vitrellaceae</taxon>
        <taxon>Vitrella</taxon>
    </lineage>
</organism>
<reference evidence="2 3" key="1">
    <citation type="submission" date="2014-11" db="EMBL/GenBank/DDBJ databases">
        <authorList>
            <person name="Zhu J."/>
            <person name="Qi W."/>
            <person name="Song R."/>
        </authorList>
    </citation>
    <scope>NUCLEOTIDE SEQUENCE [LARGE SCALE GENOMIC DNA]</scope>
</reference>
<gene>
    <name evidence="2" type="ORF">Vbra_6527</name>
</gene>
<dbReference type="AlphaFoldDB" id="A0A0G4H451"/>
<evidence type="ECO:0000313" key="3">
    <source>
        <dbReference type="Proteomes" id="UP000041254"/>
    </source>
</evidence>
<dbReference type="EMBL" id="CDMY01000982">
    <property type="protein sequence ID" value="CEM38350.1"/>
    <property type="molecule type" value="Genomic_DNA"/>
</dbReference>
<dbReference type="VEuPathDB" id="CryptoDB:Vbra_6527"/>
<dbReference type="InParanoid" id="A0A0G4H451"/>
<protein>
    <submittedName>
        <fullName evidence="2">Uncharacterized protein</fullName>
    </submittedName>
</protein>
<dbReference type="Proteomes" id="UP000041254">
    <property type="component" value="Unassembled WGS sequence"/>
</dbReference>
<evidence type="ECO:0000256" key="1">
    <source>
        <dbReference type="SAM" id="MobiDB-lite"/>
    </source>
</evidence>
<keyword evidence="3" id="KW-1185">Reference proteome</keyword>
<feature type="region of interest" description="Disordered" evidence="1">
    <location>
        <begin position="61"/>
        <end position="116"/>
    </location>
</feature>
<evidence type="ECO:0000313" key="2">
    <source>
        <dbReference type="EMBL" id="CEM38350.1"/>
    </source>
</evidence>
<proteinExistence type="predicted"/>
<sequence length="116" mass="13043">MNVRTVGGMKAKLTYLYQGPNAVLIGKHKKHSTAADDNTTIHDFFGEMGTRRTDPIVVVHPHPQPSEADHHRDRALADKRDRDHTYRNVTDMDSLALDEGRRRRQEATLGSVSAGR</sequence>
<feature type="compositionally biased region" description="Basic and acidic residues" evidence="1">
    <location>
        <begin position="67"/>
        <end position="86"/>
    </location>
</feature>
<name>A0A0G4H451_VITBC</name>